<evidence type="ECO:0000256" key="4">
    <source>
        <dbReference type="ARBA" id="ARBA00022692"/>
    </source>
</evidence>
<dbReference type="FunFam" id="1.20.1250.20:FF:000117">
    <property type="entry name" value="MFS hexose transporter"/>
    <property type="match status" value="1"/>
</dbReference>
<dbReference type="PROSITE" id="PS50850">
    <property type="entry name" value="MFS"/>
    <property type="match status" value="1"/>
</dbReference>
<dbReference type="GO" id="GO:0005351">
    <property type="term" value="F:carbohydrate:proton symporter activity"/>
    <property type="evidence" value="ECO:0007669"/>
    <property type="project" value="TreeGrafter"/>
</dbReference>
<evidence type="ECO:0000256" key="5">
    <source>
        <dbReference type="ARBA" id="ARBA00022989"/>
    </source>
</evidence>
<keyword evidence="3" id="KW-0813">Transport</keyword>
<dbReference type="Proteomes" id="UP000663843">
    <property type="component" value="Unassembled WGS sequence"/>
</dbReference>
<evidence type="ECO:0000256" key="6">
    <source>
        <dbReference type="ARBA" id="ARBA00023136"/>
    </source>
</evidence>
<dbReference type="PANTHER" id="PTHR48022:SF64">
    <property type="entry name" value="MAJOR FACILITATOR SUPERFAMILY (MFS) PROFILE DOMAIN-CONTAINING PROTEIN"/>
    <property type="match status" value="1"/>
</dbReference>
<feature type="transmembrane region" description="Helical" evidence="9">
    <location>
        <begin position="614"/>
        <end position="638"/>
    </location>
</feature>
<dbReference type="AlphaFoldDB" id="A0A8H2X1G3"/>
<dbReference type="InterPro" id="IPR050360">
    <property type="entry name" value="MFS_Sugar_Transporters"/>
</dbReference>
<feature type="transmembrane region" description="Helical" evidence="9">
    <location>
        <begin position="386"/>
        <end position="410"/>
    </location>
</feature>
<gene>
    <name evidence="11" type="ORF">RDB_LOCUS46041</name>
</gene>
<feature type="transmembrane region" description="Helical" evidence="9">
    <location>
        <begin position="105"/>
        <end position="124"/>
    </location>
</feature>
<organism evidence="11 12">
    <name type="scientific">Rhizoctonia solani</name>
    <dbReference type="NCBI Taxonomy" id="456999"/>
    <lineage>
        <taxon>Eukaryota</taxon>
        <taxon>Fungi</taxon>
        <taxon>Dikarya</taxon>
        <taxon>Basidiomycota</taxon>
        <taxon>Agaricomycotina</taxon>
        <taxon>Agaricomycetes</taxon>
        <taxon>Cantharellales</taxon>
        <taxon>Ceratobasidiaceae</taxon>
        <taxon>Rhizoctonia</taxon>
    </lineage>
</organism>
<dbReference type="Gene3D" id="1.20.1250.20">
    <property type="entry name" value="MFS general substrate transporter like domains"/>
    <property type="match status" value="1"/>
</dbReference>
<feature type="region of interest" description="Disordered" evidence="8">
    <location>
        <begin position="548"/>
        <end position="574"/>
    </location>
</feature>
<evidence type="ECO:0000256" key="2">
    <source>
        <dbReference type="ARBA" id="ARBA00010992"/>
    </source>
</evidence>
<keyword evidence="4 9" id="KW-0812">Transmembrane</keyword>
<evidence type="ECO:0000259" key="10">
    <source>
        <dbReference type="PROSITE" id="PS50850"/>
    </source>
</evidence>
<comment type="similarity">
    <text evidence="2">Belongs to the major facilitator superfamily. Sugar transporter (TC 2.A.1.1) family.</text>
</comment>
<dbReference type="GO" id="GO:0016020">
    <property type="term" value="C:membrane"/>
    <property type="evidence" value="ECO:0007669"/>
    <property type="project" value="UniProtKB-SubCell"/>
</dbReference>
<name>A0A8H2X1G3_9AGAM</name>
<keyword evidence="6 9" id="KW-0472">Membrane</keyword>
<reference evidence="11" key="1">
    <citation type="submission" date="2021-01" db="EMBL/GenBank/DDBJ databases">
        <authorList>
            <person name="Kaushik A."/>
        </authorList>
    </citation>
    <scope>NUCLEOTIDE SEQUENCE</scope>
    <source>
        <strain evidence="11">AG2-2IIIB</strain>
    </source>
</reference>
<dbReference type="NCBIfam" id="TIGR00879">
    <property type="entry name" value="SP"/>
    <property type="match status" value="1"/>
</dbReference>
<feature type="transmembrane region" description="Helical" evidence="9">
    <location>
        <begin position="422"/>
        <end position="439"/>
    </location>
</feature>
<dbReference type="InterPro" id="IPR020846">
    <property type="entry name" value="MFS_dom"/>
</dbReference>
<feature type="domain" description="Major facilitator superfamily (MFS) profile" evidence="10">
    <location>
        <begin position="37"/>
        <end position="474"/>
    </location>
</feature>
<dbReference type="EMBL" id="CAJMWT010001639">
    <property type="protein sequence ID" value="CAE6412740.1"/>
    <property type="molecule type" value="Genomic_DNA"/>
</dbReference>
<evidence type="ECO:0000256" key="8">
    <source>
        <dbReference type="SAM" id="MobiDB-lite"/>
    </source>
</evidence>
<proteinExistence type="inferred from homology"/>
<feature type="transmembrane region" description="Helical" evidence="9">
    <location>
        <begin position="592"/>
        <end position="608"/>
    </location>
</feature>
<feature type="transmembrane region" description="Helical" evidence="9">
    <location>
        <begin position="130"/>
        <end position="152"/>
    </location>
</feature>
<feature type="transmembrane region" description="Helical" evidence="9">
    <location>
        <begin position="352"/>
        <end position="374"/>
    </location>
</feature>
<dbReference type="PROSITE" id="PS00216">
    <property type="entry name" value="SUGAR_TRANSPORT_1"/>
    <property type="match status" value="1"/>
</dbReference>
<evidence type="ECO:0000256" key="9">
    <source>
        <dbReference type="SAM" id="Phobius"/>
    </source>
</evidence>
<keyword evidence="5 9" id="KW-1133">Transmembrane helix</keyword>
<comment type="caution">
    <text evidence="11">The sequence shown here is derived from an EMBL/GenBank/DDBJ whole genome shotgun (WGS) entry which is preliminary data.</text>
</comment>
<feature type="transmembrane region" description="Helical" evidence="9">
    <location>
        <begin position="164"/>
        <end position="184"/>
    </location>
</feature>
<evidence type="ECO:0000256" key="7">
    <source>
        <dbReference type="ARBA" id="ARBA00049119"/>
    </source>
</evidence>
<evidence type="ECO:0000256" key="1">
    <source>
        <dbReference type="ARBA" id="ARBA00004141"/>
    </source>
</evidence>
<feature type="transmembrane region" description="Helical" evidence="9">
    <location>
        <begin position="31"/>
        <end position="50"/>
    </location>
</feature>
<accession>A0A8H2X1G3</accession>
<evidence type="ECO:0000313" key="12">
    <source>
        <dbReference type="Proteomes" id="UP000663843"/>
    </source>
</evidence>
<dbReference type="InterPro" id="IPR036259">
    <property type="entry name" value="MFS_trans_sf"/>
</dbReference>
<protein>
    <recommendedName>
        <fullName evidence="10">Major facilitator superfamily (MFS) profile domain-containing protein</fullName>
    </recommendedName>
</protein>
<evidence type="ECO:0000313" key="11">
    <source>
        <dbReference type="EMBL" id="CAE6412740.1"/>
    </source>
</evidence>
<sequence>MAPLGAANFSPDDTPLDIVLYTGRWYQHRHLVILNLMLVVPLVTSYANGYDGSMMNGLQSVDDWKEYFGHPTPKELGLFNAIQSIGALAATPPAPFLSDIYGRRAGILVGAVITMAGALTQTFTRDLSTFVAARFMIGFGTTLAMMASPLLISELAYPTHRAPLTALYNSLWFSGQIVAGWSTFGTFRIPNDWSWRIPSALQGVASVLQLLFVWFIPDSPRWLVSVGRDQEARDVLKKWHAGGQDNNGLVHFEYQEIKNAIAAESKRDRSAWIDLFRTPGNRRRMRIILAIALFSQWSGNGLISYYLERVLSGIHIESSRDQTLINGCIAIWNLLWATGAAMFVDRLGRRKLFLTSNVGMLIGFSILTTCAGIFETSRAPRAGHGVIASLFLYQAAYAIGYTPLLVSYTVEILPFFLRAKGLAMMYLFVTAALIFNQYTNPIALEALKWKYYLIYTIWLVFELGFIYFFAVETRNRSLEETAALFDGDAALPDMAMDRPESLVVDQVSLESSKVESVPEGDHKPRVITIAVEARSQESIMPVALGPIASPNRESSPMSPSRMSPGLNDEDEVNDPLLGSVHRRKHRRRRSRWTGMALDTGYFLVRQWWFPTRPLTIILSVCALTALITSLVFGILYFVNSFKIGLAWRRYCFETAPFPPANYSSLPPVGVFLGVLTVASGYERRMMIRESYAAHPASRIPGTERTVVRFIMGRPTGPDIQSVQIENDIYNDIIVLPIKENMNDGKSFHYFEWAYHNALVPPPAGLPELNNRTVVLAPHDPTTINRGWVQPDYVLKVDDDSFVMLGEIEARLRVTPRTLTYWGYVVKKKFMGGESYALSFDLVQYVATSPIVRAQIRGEEDQVTARWMKAHPRASEIVWWSERCWIYDHPKAGTVYSKGFLFPSEFERVREMEASRGDQDEPGVVDIRWSSVATYRHRYSYNTATHWPTRYVPPRSNLTLPQAMEALIEGSGMSLLTADQDPDEVYARRESWEEKYRGAKVGGKCGGALCEA</sequence>
<dbReference type="PANTHER" id="PTHR48022">
    <property type="entry name" value="PLASTIDIC GLUCOSE TRANSPORTER 4"/>
    <property type="match status" value="1"/>
</dbReference>
<feature type="compositionally biased region" description="Low complexity" evidence="8">
    <location>
        <begin position="549"/>
        <end position="564"/>
    </location>
</feature>
<comment type="subcellular location">
    <subcellularLocation>
        <location evidence="1">Membrane</location>
        <topology evidence="1">Multi-pass membrane protein</topology>
    </subcellularLocation>
</comment>
<comment type="catalytic activity">
    <reaction evidence="7">
        <text>myo-inositol(out) + H(+)(out) = myo-inositol(in) + H(+)(in)</text>
        <dbReference type="Rhea" id="RHEA:60364"/>
        <dbReference type="ChEBI" id="CHEBI:15378"/>
        <dbReference type="ChEBI" id="CHEBI:17268"/>
    </reaction>
</comment>
<feature type="transmembrane region" description="Helical" evidence="9">
    <location>
        <begin position="451"/>
        <end position="470"/>
    </location>
</feature>
<feature type="transmembrane region" description="Helical" evidence="9">
    <location>
        <begin position="287"/>
        <end position="307"/>
    </location>
</feature>
<feature type="transmembrane region" description="Helical" evidence="9">
    <location>
        <begin position="323"/>
        <end position="345"/>
    </location>
</feature>
<dbReference type="Pfam" id="PF00083">
    <property type="entry name" value="Sugar_tr"/>
    <property type="match status" value="1"/>
</dbReference>
<dbReference type="InterPro" id="IPR005828">
    <property type="entry name" value="MFS_sugar_transport-like"/>
</dbReference>
<evidence type="ECO:0000256" key="3">
    <source>
        <dbReference type="ARBA" id="ARBA00022448"/>
    </source>
</evidence>
<dbReference type="SUPFAM" id="SSF103473">
    <property type="entry name" value="MFS general substrate transporter"/>
    <property type="match status" value="1"/>
</dbReference>
<dbReference type="InterPro" id="IPR005829">
    <property type="entry name" value="Sugar_transporter_CS"/>
</dbReference>
<dbReference type="InterPro" id="IPR003663">
    <property type="entry name" value="Sugar/inositol_transpt"/>
</dbReference>